<evidence type="ECO:0000313" key="4">
    <source>
        <dbReference type="EMBL" id="TPX59729.1"/>
    </source>
</evidence>
<dbReference type="GO" id="GO:0000145">
    <property type="term" value="C:exocyst"/>
    <property type="evidence" value="ECO:0007669"/>
    <property type="project" value="InterPro"/>
</dbReference>
<gene>
    <name evidence="4" type="ORF">PhCBS80983_g02257</name>
</gene>
<evidence type="ECO:0000313" key="5">
    <source>
        <dbReference type="Proteomes" id="UP000318582"/>
    </source>
</evidence>
<dbReference type="Proteomes" id="UP000318582">
    <property type="component" value="Unassembled WGS sequence"/>
</dbReference>
<dbReference type="Pfam" id="PF06046">
    <property type="entry name" value="Sec6"/>
    <property type="match status" value="1"/>
</dbReference>
<keyword evidence="5" id="KW-1185">Reference proteome</keyword>
<keyword evidence="2" id="KW-0813">Transport</keyword>
<dbReference type="PANTHER" id="PTHR21292:SF1">
    <property type="entry name" value="EXOCYST COMPLEX COMPONENT 3"/>
    <property type="match status" value="1"/>
</dbReference>
<dbReference type="GO" id="GO:0006887">
    <property type="term" value="P:exocytosis"/>
    <property type="evidence" value="ECO:0007669"/>
    <property type="project" value="UniProtKB-KW"/>
</dbReference>
<comment type="similarity">
    <text evidence="1">Belongs to the SEC6 family.</text>
</comment>
<dbReference type="EMBL" id="QEAQ01000022">
    <property type="protein sequence ID" value="TPX59729.1"/>
    <property type="molecule type" value="Genomic_DNA"/>
</dbReference>
<dbReference type="AlphaFoldDB" id="A0A507E6M5"/>
<proteinExistence type="inferred from homology"/>
<dbReference type="STRING" id="109895.A0A507E6M5"/>
<keyword evidence="3" id="KW-0268">Exocytosis</keyword>
<dbReference type="InterPro" id="IPR010326">
    <property type="entry name" value="EXOC3/Sec6"/>
</dbReference>
<dbReference type="InterPro" id="IPR042532">
    <property type="entry name" value="EXOC3/Sec6_C"/>
</dbReference>
<evidence type="ECO:0000256" key="1">
    <source>
        <dbReference type="ARBA" id="ARBA00009447"/>
    </source>
</evidence>
<comment type="caution">
    <text evidence="4">The sequence shown here is derived from an EMBL/GenBank/DDBJ whole genome shotgun (WGS) entry which is preliminary data.</text>
</comment>
<accession>A0A507E6M5</accession>
<sequence>MATSILPQTAEAAGANVSSDFVTDATETAVFRIADILRHPDDLTNKLATVRKRFAVERASIDAQLKTAVESQLDDAQRGLDTLAVTKGETLRIRSNLSAVDERCTAAQNTIKNYARIKKISRTHQNFVATKAMVEQFQRLNDEVARIRSLLVEDAEDLLGPAPNLLLIHFKLQQLEEFRNTTLAKARRSPPDVLNTLHDYFHKVDLLEQDFEAHLFQLATYTVDLIKGGNASTVVRIVKVIETEERADEVASVQEVVSPTGGSGAELISDFDSSRPRPIKSYRIKYFDALRDAIVDEIKRMYQKNKDDLPQVLAQFDTVVDNLILVHDELVPRFPKRYNIFHFYVLEYHRAIYDTVHQITAGPIEPGFILQLLGWVREYYLSMSSRLDVSEELLEPRLLDGREEQLTGEYVKLVRSKLAEWLSNILHTETVDFLQRRHEPETDGSGNYLLAGSVIVFQMFNQQVDLVSSSSRGELLYDVVKECCRTLDEFHKAWTKIMDSEYHKFVDKDNQHHNKHGTELAEGLPDYIVALANDCLRSSEFSEQLLQRTEALMDAAFRPQLAQLIKEATDGFMKVSRRATQILVDIVVADLKPAWNFLHCQPQWYDQDIMRLIVGTLEDYCEDFKVTMAEYLFNRFMTDLMDRMVASYIESLHNKTVKFKMPGAPDKMRQDLASLTEFWGNYKTPKRVKAAFEVIEKLIAFVESNPRMAFLDFYSLWKVYPDCPLEFFEWLLTRRDDLDKATVKEVMEACRNKAQEERPEQIQPTIFSRLKLK</sequence>
<dbReference type="Gene3D" id="1.10.357.70">
    <property type="entry name" value="Exocyst complex component Sec6, C-terminal domain"/>
    <property type="match status" value="1"/>
</dbReference>
<reference evidence="4 5" key="1">
    <citation type="journal article" date="2019" name="Sci. Rep.">
        <title>Comparative genomics of chytrid fungi reveal insights into the obligate biotrophic and pathogenic lifestyle of Synchytrium endobioticum.</title>
        <authorList>
            <person name="van de Vossenberg B.T.L.H."/>
            <person name="Warris S."/>
            <person name="Nguyen H.D.T."/>
            <person name="van Gent-Pelzer M.P.E."/>
            <person name="Joly D.L."/>
            <person name="van de Geest H.C."/>
            <person name="Bonants P.J.M."/>
            <person name="Smith D.S."/>
            <person name="Levesque C.A."/>
            <person name="van der Lee T.A.J."/>
        </authorList>
    </citation>
    <scope>NUCLEOTIDE SEQUENCE [LARGE SCALE GENOMIC DNA]</scope>
    <source>
        <strain evidence="4 5">CBS 809.83</strain>
    </source>
</reference>
<name>A0A507E6M5_9FUNG</name>
<dbReference type="GO" id="GO:0000149">
    <property type="term" value="F:SNARE binding"/>
    <property type="evidence" value="ECO:0007669"/>
    <property type="project" value="TreeGrafter"/>
</dbReference>
<dbReference type="Gene3D" id="1.10.357.50">
    <property type="match status" value="1"/>
</dbReference>
<protein>
    <submittedName>
        <fullName evidence="4">Uncharacterized protein</fullName>
    </submittedName>
</protein>
<dbReference type="GO" id="GO:0051601">
    <property type="term" value="P:exocyst localization"/>
    <property type="evidence" value="ECO:0007669"/>
    <property type="project" value="TreeGrafter"/>
</dbReference>
<evidence type="ECO:0000256" key="3">
    <source>
        <dbReference type="ARBA" id="ARBA00022483"/>
    </source>
</evidence>
<dbReference type="PANTHER" id="PTHR21292">
    <property type="entry name" value="EXOCYST COMPLEX COMPONENT SEC6-RELATED"/>
    <property type="match status" value="1"/>
</dbReference>
<evidence type="ECO:0000256" key="2">
    <source>
        <dbReference type="ARBA" id="ARBA00022448"/>
    </source>
</evidence>
<organism evidence="4 5">
    <name type="scientific">Powellomyces hirtus</name>
    <dbReference type="NCBI Taxonomy" id="109895"/>
    <lineage>
        <taxon>Eukaryota</taxon>
        <taxon>Fungi</taxon>
        <taxon>Fungi incertae sedis</taxon>
        <taxon>Chytridiomycota</taxon>
        <taxon>Chytridiomycota incertae sedis</taxon>
        <taxon>Chytridiomycetes</taxon>
        <taxon>Spizellomycetales</taxon>
        <taxon>Powellomycetaceae</taxon>
        <taxon>Powellomyces</taxon>
    </lineage>
</organism>